<proteinExistence type="predicted"/>
<organism evidence="1">
    <name type="scientific">Bradyrhizobium septentrionale</name>
    <dbReference type="NCBI Taxonomy" id="1404411"/>
    <lineage>
        <taxon>Bacteria</taxon>
        <taxon>Pseudomonadati</taxon>
        <taxon>Pseudomonadota</taxon>
        <taxon>Alphaproteobacteria</taxon>
        <taxon>Hyphomicrobiales</taxon>
        <taxon>Nitrobacteraceae</taxon>
        <taxon>Bradyrhizobium</taxon>
    </lineage>
</organism>
<evidence type="ECO:0000313" key="2">
    <source>
        <dbReference type="EMBL" id="WXC78708.1"/>
    </source>
</evidence>
<dbReference type="EMBL" id="JAAOLE020000001">
    <property type="protein sequence ID" value="NVI48744.1"/>
    <property type="molecule type" value="Genomic_DNA"/>
</dbReference>
<name>A0A973W7N9_9BRAD</name>
<reference evidence="2" key="3">
    <citation type="submission" date="2024-03" db="EMBL/GenBank/DDBJ databases">
        <authorList>
            <person name="Bromfield E.S.P."/>
            <person name="Cloutier S."/>
        </authorList>
    </citation>
    <scope>NUCLEOTIDE SEQUENCE</scope>
    <source>
        <strain evidence="2">5S5</strain>
    </source>
</reference>
<gene>
    <name evidence="1" type="ORF">HAP48_039025</name>
    <name evidence="2" type="ORF">WDK88_35905</name>
</gene>
<dbReference type="EMBL" id="CP147711">
    <property type="protein sequence ID" value="WXC78708.1"/>
    <property type="molecule type" value="Genomic_DNA"/>
</dbReference>
<dbReference type="Proteomes" id="UP001432046">
    <property type="component" value="Chromosome"/>
</dbReference>
<protein>
    <submittedName>
        <fullName evidence="1">Uncharacterized protein</fullName>
    </submittedName>
</protein>
<reference evidence="2" key="2">
    <citation type="journal article" date="2021" name="Int. J. Syst. Evol. Microbiol.">
        <title>Bradyrhizobium septentrionale sp. nov. (sv. septentrionale) and Bradyrhizobium quebecense sp. nov. (sv. septentrionale) associated with legumes native to Canada possess rearranged symbiosis genes and numerous insertion sequences.</title>
        <authorList>
            <person name="Bromfield E.S.P."/>
            <person name="Cloutier S."/>
        </authorList>
    </citation>
    <scope>NUCLEOTIDE SEQUENCE</scope>
    <source>
        <strain evidence="2">5S5</strain>
    </source>
</reference>
<reference evidence="1" key="1">
    <citation type="submission" date="2020-06" db="EMBL/GenBank/DDBJ databases">
        <title>Whole Genome Sequence of Bradyrhizobium sp. Strain 1S1.</title>
        <authorList>
            <person name="Bromfield E.S.P."/>
            <person name="Cloutier S."/>
        </authorList>
    </citation>
    <scope>NUCLEOTIDE SEQUENCE [LARGE SCALE GENOMIC DNA]</scope>
    <source>
        <strain evidence="1">1S1</strain>
    </source>
</reference>
<keyword evidence="3" id="KW-1185">Reference proteome</keyword>
<sequence>MEIVSSSEHSETTSLLQPAHCNYQTGPLKNLHQPVEDALIVVGAGLKVFVQYALGFADGLKSQLLIGHYCLPIEWLERRKAKER</sequence>
<evidence type="ECO:0000313" key="1">
    <source>
        <dbReference type="EMBL" id="NVI48744.1"/>
    </source>
</evidence>
<accession>A0A973W7N9</accession>
<evidence type="ECO:0000313" key="3">
    <source>
        <dbReference type="Proteomes" id="UP001432046"/>
    </source>
</evidence>
<dbReference type="RefSeq" id="WP_166214161.1">
    <property type="nucleotide sequence ID" value="NZ_CP088285.1"/>
</dbReference>
<dbReference type="AlphaFoldDB" id="A0A973W7N9"/>